<evidence type="ECO:0000256" key="3">
    <source>
        <dbReference type="ARBA" id="ARBA00022692"/>
    </source>
</evidence>
<accession>A0A0H3K540</accession>
<evidence type="ECO:0000256" key="6">
    <source>
        <dbReference type="RuleBase" id="RU365102"/>
    </source>
</evidence>
<feature type="transmembrane region" description="Helical" evidence="6">
    <location>
        <begin position="48"/>
        <end position="67"/>
    </location>
</feature>
<proteinExistence type="inferred from homology"/>
<evidence type="ECO:0000256" key="2">
    <source>
        <dbReference type="ARBA" id="ARBA00009190"/>
    </source>
</evidence>
<dbReference type="PANTHER" id="PTHR12608">
    <property type="entry name" value="TRANSMEMBRANE PROTEIN HTP-1 RELATED"/>
    <property type="match status" value="1"/>
</dbReference>
<dbReference type="GO" id="GO:0046873">
    <property type="term" value="F:metal ion transmembrane transporter activity"/>
    <property type="evidence" value="ECO:0007669"/>
    <property type="project" value="InterPro"/>
</dbReference>
<dbReference type="eggNOG" id="COG2119">
    <property type="taxonomic scope" value="Bacteria"/>
</dbReference>
<feature type="transmembrane region" description="Helical" evidence="6">
    <location>
        <begin position="129"/>
        <end position="145"/>
    </location>
</feature>
<comment type="subcellular location">
    <subcellularLocation>
        <location evidence="1 6">Membrane</location>
        <topology evidence="1 6">Multi-pass membrane protein</topology>
    </subcellularLocation>
</comment>
<name>A0A0H3K540_SYNP6</name>
<evidence type="ECO:0000313" key="8">
    <source>
        <dbReference type="Proteomes" id="UP000001175"/>
    </source>
</evidence>
<dbReference type="InterPro" id="IPR001727">
    <property type="entry name" value="GDT1-like"/>
</dbReference>
<dbReference type="KEGG" id="syc:syc2106_d"/>
<evidence type="ECO:0000256" key="1">
    <source>
        <dbReference type="ARBA" id="ARBA00004141"/>
    </source>
</evidence>
<organism evidence="7 8">
    <name type="scientific">Synechococcus sp. (strain ATCC 27144 / PCC 6301 / SAUG 1402/1)</name>
    <name type="common">Anacystis nidulans</name>
    <dbReference type="NCBI Taxonomy" id="269084"/>
    <lineage>
        <taxon>Bacteria</taxon>
        <taxon>Bacillati</taxon>
        <taxon>Cyanobacteriota</taxon>
        <taxon>Cyanophyceae</taxon>
        <taxon>Synechococcales</taxon>
        <taxon>Synechococcaceae</taxon>
        <taxon>Synechococcus</taxon>
    </lineage>
</organism>
<keyword evidence="4 6" id="KW-1133">Transmembrane helix</keyword>
<dbReference type="EMBL" id="AP008231">
    <property type="protein sequence ID" value="BAD80296.1"/>
    <property type="molecule type" value="Genomic_DNA"/>
</dbReference>
<evidence type="ECO:0000256" key="4">
    <source>
        <dbReference type="ARBA" id="ARBA00022989"/>
    </source>
</evidence>
<dbReference type="Proteomes" id="UP000001175">
    <property type="component" value="Chromosome"/>
</dbReference>
<feature type="transmembrane region" description="Helical" evidence="6">
    <location>
        <begin position="165"/>
        <end position="185"/>
    </location>
</feature>
<evidence type="ECO:0000256" key="5">
    <source>
        <dbReference type="ARBA" id="ARBA00023136"/>
    </source>
</evidence>
<comment type="similarity">
    <text evidence="2 6">Belongs to the GDT1 family.</text>
</comment>
<dbReference type="InterPro" id="IPR049555">
    <property type="entry name" value="GDT1-like_CS"/>
</dbReference>
<gene>
    <name evidence="7" type="ordered locus">syc2106_d</name>
</gene>
<keyword evidence="3 6" id="KW-0812">Transmembrane</keyword>
<dbReference type="RefSeq" id="WP_011244416.1">
    <property type="nucleotide sequence ID" value="NC_006576.1"/>
</dbReference>
<keyword evidence="5 6" id="KW-0472">Membrane</keyword>
<dbReference type="GO" id="GO:0016020">
    <property type="term" value="C:membrane"/>
    <property type="evidence" value="ECO:0007669"/>
    <property type="project" value="UniProtKB-SubCell"/>
</dbReference>
<dbReference type="GO" id="GO:0006816">
    <property type="term" value="P:calcium ion transport"/>
    <property type="evidence" value="ECO:0007669"/>
    <property type="project" value="UniProtKB-ARBA"/>
</dbReference>
<sequence length="220" mass="23773">MNIPSLLAIDPNFLKGFTSGLIFISIAELGDKTFLIAALLAMRHRRRWVLLGTVLALALMTILSVAIGQLANQLLPETWVRWAEVAFFAIFGLKLWRDSLGMPQVGDSAEEEEAEELVLGAEAKLGKQVTVFTVVSEAFSLVFVAEWGDRTQFTTMALAAAGNAWGVALGAILGHAIVAVIAVNVGRWVSRHISERVLTQISAGLFLLFAAIALWGIVSK</sequence>
<reference evidence="7 8" key="1">
    <citation type="journal article" date="2007" name="Photosyn. Res.">
        <title>Complete nucleotide sequence of the freshwater unicellular cyanobacterium Synechococcus elongatus PCC 6301 chromosome: gene content and organization.</title>
        <authorList>
            <person name="Sugita C."/>
            <person name="Ogata K."/>
            <person name="Shikata M."/>
            <person name="Jikuya H."/>
            <person name="Takano J."/>
            <person name="Furumichi M."/>
            <person name="Kanehisa M."/>
            <person name="Omata T."/>
            <person name="Sugiura M."/>
            <person name="Sugita M."/>
        </authorList>
    </citation>
    <scope>NUCLEOTIDE SEQUENCE [LARGE SCALE GENOMIC DNA]</scope>
    <source>
        <strain evidence="8">ATCC 27144 / PCC 6301 / SAUG 1402/1</strain>
    </source>
</reference>
<dbReference type="AlphaFoldDB" id="A0A0H3K540"/>
<feature type="transmembrane region" description="Helical" evidence="6">
    <location>
        <begin position="20"/>
        <end position="41"/>
    </location>
</feature>
<dbReference type="PROSITE" id="PS01214">
    <property type="entry name" value="UPF0016"/>
    <property type="match status" value="1"/>
</dbReference>
<protein>
    <recommendedName>
        <fullName evidence="6">GDT1 family protein</fullName>
    </recommendedName>
</protein>
<evidence type="ECO:0000313" key="7">
    <source>
        <dbReference type="EMBL" id="BAD80296.1"/>
    </source>
</evidence>
<feature type="transmembrane region" description="Helical" evidence="6">
    <location>
        <begin position="197"/>
        <end position="218"/>
    </location>
</feature>
<dbReference type="Pfam" id="PF01169">
    <property type="entry name" value="GDT1"/>
    <property type="match status" value="2"/>
</dbReference>
<dbReference type="PANTHER" id="PTHR12608:SF1">
    <property type="entry name" value="TRANSMEMBRANE PROTEIN 165"/>
    <property type="match status" value="1"/>
</dbReference>